<dbReference type="Gramene" id="Os07t0198650-00">
    <property type="protein sequence ID" value="Os07t0198650-00"/>
    <property type="gene ID" value="Os07g0198650"/>
</dbReference>
<reference evidence="1 2" key="2">
    <citation type="journal article" date="2013" name="Plant Cell Physiol.">
        <title>Rice Annotation Project Database (RAP-DB): an integrative and interactive database for rice genomics.</title>
        <authorList>
            <person name="Sakai H."/>
            <person name="Lee S.S."/>
            <person name="Tanaka T."/>
            <person name="Numa H."/>
            <person name="Kim J."/>
            <person name="Kawahara Y."/>
            <person name="Wakimoto H."/>
            <person name="Yang C.C."/>
            <person name="Iwamoto M."/>
            <person name="Abe T."/>
            <person name="Yamada Y."/>
            <person name="Muto A."/>
            <person name="Inokuchi H."/>
            <person name="Ikemura T."/>
            <person name="Matsumoto T."/>
            <person name="Sasaki T."/>
            <person name="Itoh T."/>
        </authorList>
    </citation>
    <scope>NUCLEOTIDE SEQUENCE [LARGE SCALE GENOMIC DNA]</scope>
    <source>
        <strain evidence="2">cv. Nipponbare</strain>
    </source>
</reference>
<evidence type="ECO:0000313" key="2">
    <source>
        <dbReference type="Proteomes" id="UP000059680"/>
    </source>
</evidence>
<evidence type="ECO:0000313" key="1">
    <source>
        <dbReference type="EMBL" id="BAT00488.1"/>
    </source>
</evidence>
<reference evidence="1 2" key="3">
    <citation type="journal article" date="2013" name="Rice">
        <title>Improvement of the Oryza sativa Nipponbare reference genome using next generation sequence and optical map data.</title>
        <authorList>
            <person name="Kawahara Y."/>
            <person name="de la Bastide M."/>
            <person name="Hamilton J.P."/>
            <person name="Kanamori H."/>
            <person name="McCombie W.R."/>
            <person name="Ouyang S."/>
            <person name="Schwartz D.C."/>
            <person name="Tanaka T."/>
            <person name="Wu J."/>
            <person name="Zhou S."/>
            <person name="Childs K.L."/>
            <person name="Davidson R.M."/>
            <person name="Lin H."/>
            <person name="Quesada-Ocampo L."/>
            <person name="Vaillancourt B."/>
            <person name="Sakai H."/>
            <person name="Lee S.S."/>
            <person name="Kim J."/>
            <person name="Numa H."/>
            <person name="Itoh T."/>
            <person name="Buell C.R."/>
            <person name="Matsumoto T."/>
        </authorList>
    </citation>
    <scope>NUCLEOTIDE SEQUENCE [LARGE SCALE GENOMIC DNA]</scope>
    <source>
        <strain evidence="2">cv. Nipponbare</strain>
    </source>
</reference>
<dbReference type="PaxDb" id="39947-A0A0P0X3T5"/>
<dbReference type="Proteomes" id="UP000059680">
    <property type="component" value="Chromosome 7"/>
</dbReference>
<gene>
    <name evidence="1" type="ordered locus">Os07g0198650</name>
    <name evidence="1" type="ORF">OSNPB_070198650</name>
</gene>
<organism evidence="1 2">
    <name type="scientific">Oryza sativa subsp. japonica</name>
    <name type="common">Rice</name>
    <dbReference type="NCBI Taxonomy" id="39947"/>
    <lineage>
        <taxon>Eukaryota</taxon>
        <taxon>Viridiplantae</taxon>
        <taxon>Streptophyta</taxon>
        <taxon>Embryophyta</taxon>
        <taxon>Tracheophyta</taxon>
        <taxon>Spermatophyta</taxon>
        <taxon>Magnoliopsida</taxon>
        <taxon>Liliopsida</taxon>
        <taxon>Poales</taxon>
        <taxon>Poaceae</taxon>
        <taxon>BOP clade</taxon>
        <taxon>Oryzoideae</taxon>
        <taxon>Oryzeae</taxon>
        <taxon>Oryzinae</taxon>
        <taxon>Oryza</taxon>
        <taxon>Oryza sativa</taxon>
    </lineage>
</organism>
<accession>A0A0P0X3T5</accession>
<proteinExistence type="predicted"/>
<protein>
    <submittedName>
        <fullName evidence="1">Os07g0198650 protein</fullName>
    </submittedName>
</protein>
<reference evidence="2" key="1">
    <citation type="journal article" date="2005" name="Nature">
        <title>The map-based sequence of the rice genome.</title>
        <authorList>
            <consortium name="International rice genome sequencing project (IRGSP)"/>
            <person name="Matsumoto T."/>
            <person name="Wu J."/>
            <person name="Kanamori H."/>
            <person name="Katayose Y."/>
            <person name="Fujisawa M."/>
            <person name="Namiki N."/>
            <person name="Mizuno H."/>
            <person name="Yamamoto K."/>
            <person name="Antonio B.A."/>
            <person name="Baba T."/>
            <person name="Sakata K."/>
            <person name="Nagamura Y."/>
            <person name="Aoki H."/>
            <person name="Arikawa K."/>
            <person name="Arita K."/>
            <person name="Bito T."/>
            <person name="Chiden Y."/>
            <person name="Fujitsuka N."/>
            <person name="Fukunaka R."/>
            <person name="Hamada M."/>
            <person name="Harada C."/>
            <person name="Hayashi A."/>
            <person name="Hijishita S."/>
            <person name="Honda M."/>
            <person name="Hosokawa S."/>
            <person name="Ichikawa Y."/>
            <person name="Idonuma A."/>
            <person name="Iijima M."/>
            <person name="Ikeda M."/>
            <person name="Ikeno M."/>
            <person name="Ito K."/>
            <person name="Ito S."/>
            <person name="Ito T."/>
            <person name="Ito Y."/>
            <person name="Ito Y."/>
            <person name="Iwabuchi A."/>
            <person name="Kamiya K."/>
            <person name="Karasawa W."/>
            <person name="Kurita K."/>
            <person name="Katagiri S."/>
            <person name="Kikuta A."/>
            <person name="Kobayashi H."/>
            <person name="Kobayashi N."/>
            <person name="Machita K."/>
            <person name="Maehara T."/>
            <person name="Masukawa M."/>
            <person name="Mizubayashi T."/>
            <person name="Mukai Y."/>
            <person name="Nagasaki H."/>
            <person name="Nagata Y."/>
            <person name="Naito S."/>
            <person name="Nakashima M."/>
            <person name="Nakama Y."/>
            <person name="Nakamichi Y."/>
            <person name="Nakamura M."/>
            <person name="Meguro A."/>
            <person name="Negishi M."/>
            <person name="Ohta I."/>
            <person name="Ohta T."/>
            <person name="Okamoto M."/>
            <person name="Ono N."/>
            <person name="Saji S."/>
            <person name="Sakaguchi M."/>
            <person name="Sakai K."/>
            <person name="Shibata M."/>
            <person name="Shimokawa T."/>
            <person name="Song J."/>
            <person name="Takazaki Y."/>
            <person name="Terasawa K."/>
            <person name="Tsugane M."/>
            <person name="Tsuji K."/>
            <person name="Ueda S."/>
            <person name="Waki K."/>
            <person name="Yamagata H."/>
            <person name="Yamamoto M."/>
            <person name="Yamamoto S."/>
            <person name="Yamane H."/>
            <person name="Yoshiki S."/>
            <person name="Yoshihara R."/>
            <person name="Yukawa K."/>
            <person name="Zhong H."/>
            <person name="Yano M."/>
            <person name="Yuan Q."/>
            <person name="Ouyang S."/>
            <person name="Liu J."/>
            <person name="Jones K.M."/>
            <person name="Gansberger K."/>
            <person name="Moffat K."/>
            <person name="Hill J."/>
            <person name="Bera J."/>
            <person name="Fadrosh D."/>
            <person name="Jin S."/>
            <person name="Johri S."/>
            <person name="Kim M."/>
            <person name="Overton L."/>
            <person name="Reardon M."/>
            <person name="Tsitrin T."/>
            <person name="Vuong H."/>
            <person name="Weaver B."/>
            <person name="Ciecko A."/>
            <person name="Tallon L."/>
            <person name="Jackson J."/>
            <person name="Pai G."/>
            <person name="Aken S.V."/>
            <person name="Utterback T."/>
            <person name="Reidmuller S."/>
            <person name="Feldblyum T."/>
            <person name="Hsiao J."/>
            <person name="Zismann V."/>
            <person name="Iobst S."/>
            <person name="de Vazeille A.R."/>
            <person name="Buell C.R."/>
            <person name="Ying K."/>
            <person name="Li Y."/>
            <person name="Lu T."/>
            <person name="Huang Y."/>
            <person name="Zhao Q."/>
            <person name="Feng Q."/>
            <person name="Zhang L."/>
            <person name="Zhu J."/>
            <person name="Weng Q."/>
            <person name="Mu J."/>
            <person name="Lu Y."/>
            <person name="Fan D."/>
            <person name="Liu Y."/>
            <person name="Guan J."/>
            <person name="Zhang Y."/>
            <person name="Yu S."/>
            <person name="Liu X."/>
            <person name="Zhang Y."/>
            <person name="Hong G."/>
            <person name="Han B."/>
            <person name="Choisne N."/>
            <person name="Demange N."/>
            <person name="Orjeda G."/>
            <person name="Samain S."/>
            <person name="Cattolico L."/>
            <person name="Pelletier E."/>
            <person name="Couloux A."/>
            <person name="Segurens B."/>
            <person name="Wincker P."/>
            <person name="D'Hont A."/>
            <person name="Scarpelli C."/>
            <person name="Weissenbach J."/>
            <person name="Salanoubat M."/>
            <person name="Quetier F."/>
            <person name="Yu Y."/>
            <person name="Kim H.R."/>
            <person name="Rambo T."/>
            <person name="Currie J."/>
            <person name="Collura K."/>
            <person name="Luo M."/>
            <person name="Yang T."/>
            <person name="Ammiraju J.S.S."/>
            <person name="Engler F."/>
            <person name="Soderlund C."/>
            <person name="Wing R.A."/>
            <person name="Palmer L.E."/>
            <person name="de la Bastide M."/>
            <person name="Spiegel L."/>
            <person name="Nascimento L."/>
            <person name="Zutavern T."/>
            <person name="O'Shaughnessy A."/>
            <person name="Dike S."/>
            <person name="Dedhia N."/>
            <person name="Preston R."/>
            <person name="Balija V."/>
            <person name="McCombie W.R."/>
            <person name="Chow T."/>
            <person name="Chen H."/>
            <person name="Chung M."/>
            <person name="Chen C."/>
            <person name="Shaw J."/>
            <person name="Wu H."/>
            <person name="Hsiao K."/>
            <person name="Chao Y."/>
            <person name="Chu M."/>
            <person name="Cheng C."/>
            <person name="Hour A."/>
            <person name="Lee P."/>
            <person name="Lin S."/>
            <person name="Lin Y."/>
            <person name="Liou J."/>
            <person name="Liu S."/>
            <person name="Hsing Y."/>
            <person name="Raghuvanshi S."/>
            <person name="Mohanty A."/>
            <person name="Bharti A.K."/>
            <person name="Gaur A."/>
            <person name="Gupta V."/>
            <person name="Kumar D."/>
            <person name="Ravi V."/>
            <person name="Vij S."/>
            <person name="Kapur A."/>
            <person name="Khurana P."/>
            <person name="Khurana P."/>
            <person name="Khurana J.P."/>
            <person name="Tyagi A.K."/>
            <person name="Gaikwad K."/>
            <person name="Singh A."/>
            <person name="Dalal V."/>
            <person name="Srivastava S."/>
            <person name="Dixit A."/>
            <person name="Pal A.K."/>
            <person name="Ghazi I.A."/>
            <person name="Yadav M."/>
            <person name="Pandit A."/>
            <person name="Bhargava A."/>
            <person name="Sureshbabu K."/>
            <person name="Batra K."/>
            <person name="Sharma T.R."/>
            <person name="Mohapatra T."/>
            <person name="Singh N.K."/>
            <person name="Messing J."/>
            <person name="Nelson A.B."/>
            <person name="Fuks G."/>
            <person name="Kavchok S."/>
            <person name="Keizer G."/>
            <person name="Linton E."/>
            <person name="Llaca V."/>
            <person name="Song R."/>
            <person name="Tanyolac B."/>
            <person name="Young S."/>
            <person name="Ho-Il K."/>
            <person name="Hahn J.H."/>
            <person name="Sangsakoo G."/>
            <person name="Vanavichit A."/>
            <person name="de Mattos Luiz.A.T."/>
            <person name="Zimmer P.D."/>
            <person name="Malone G."/>
            <person name="Dellagostin O."/>
            <person name="de Oliveira A.C."/>
            <person name="Bevan M."/>
            <person name="Bancroft I."/>
            <person name="Minx P."/>
            <person name="Cordum H."/>
            <person name="Wilson R."/>
            <person name="Cheng Z."/>
            <person name="Jin W."/>
            <person name="Jiang J."/>
            <person name="Leong S.A."/>
            <person name="Iwama H."/>
            <person name="Gojobori T."/>
            <person name="Itoh T."/>
            <person name="Niimura Y."/>
            <person name="Fujii Y."/>
            <person name="Habara T."/>
            <person name="Sakai H."/>
            <person name="Sato Y."/>
            <person name="Wilson G."/>
            <person name="Kumar K."/>
            <person name="McCouch S."/>
            <person name="Juretic N."/>
            <person name="Hoen D."/>
            <person name="Wright S."/>
            <person name="Bruskiewich R."/>
            <person name="Bureau T."/>
            <person name="Miyao A."/>
            <person name="Hirochika H."/>
            <person name="Nishikawa T."/>
            <person name="Kadowaki K."/>
            <person name="Sugiura M."/>
            <person name="Burr B."/>
            <person name="Sasaki T."/>
        </authorList>
    </citation>
    <scope>NUCLEOTIDE SEQUENCE [LARGE SCALE GENOMIC DNA]</scope>
    <source>
        <strain evidence="2">cv. Nipponbare</strain>
    </source>
</reference>
<name>A0A0P0X3T5_ORYSJ</name>
<dbReference type="EMBL" id="AP014963">
    <property type="protein sequence ID" value="BAT00488.1"/>
    <property type="molecule type" value="Genomic_DNA"/>
</dbReference>
<dbReference type="InParanoid" id="A0A0P0X3T5"/>
<sequence>MKSIFDDRAERSGGYRLRLGTFDGADTAARTTPPCSRSAAAPCASTLPTPPGCSPCRPWLPSAAPPTSRAAGVVVAVCVSTRHRRPVRHIRSAPLVTRSGLVRRPSPSSP</sequence>
<keyword evidence="2" id="KW-1185">Reference proteome</keyword>
<dbReference type="AlphaFoldDB" id="A0A0P0X3T5"/>